<dbReference type="HOGENOM" id="CLU_950376_0_0_1"/>
<organism evidence="2 3">
    <name type="scientific">Pseudocercospora fijiensis (strain CIRAD86)</name>
    <name type="common">Black leaf streak disease fungus</name>
    <name type="synonym">Mycosphaerella fijiensis</name>
    <dbReference type="NCBI Taxonomy" id="383855"/>
    <lineage>
        <taxon>Eukaryota</taxon>
        <taxon>Fungi</taxon>
        <taxon>Dikarya</taxon>
        <taxon>Ascomycota</taxon>
        <taxon>Pezizomycotina</taxon>
        <taxon>Dothideomycetes</taxon>
        <taxon>Dothideomycetidae</taxon>
        <taxon>Mycosphaerellales</taxon>
        <taxon>Mycosphaerellaceae</taxon>
        <taxon>Pseudocercospora</taxon>
    </lineage>
</organism>
<keyword evidence="3" id="KW-1185">Reference proteome</keyword>
<name>M3AAY6_PSEFD</name>
<feature type="signal peptide" evidence="1">
    <location>
        <begin position="1"/>
        <end position="19"/>
    </location>
</feature>
<dbReference type="Proteomes" id="UP000016932">
    <property type="component" value="Unassembled WGS sequence"/>
</dbReference>
<dbReference type="GeneID" id="19333360"/>
<dbReference type="KEGG" id="pfj:MYCFIDRAFT_175314"/>
<reference evidence="2 3" key="1">
    <citation type="journal article" date="2012" name="PLoS Pathog.">
        <title>Diverse lifestyles and strategies of plant pathogenesis encoded in the genomes of eighteen Dothideomycetes fungi.</title>
        <authorList>
            <person name="Ohm R.A."/>
            <person name="Feau N."/>
            <person name="Henrissat B."/>
            <person name="Schoch C.L."/>
            <person name="Horwitz B.A."/>
            <person name="Barry K.W."/>
            <person name="Condon B.J."/>
            <person name="Copeland A.C."/>
            <person name="Dhillon B."/>
            <person name="Glaser F."/>
            <person name="Hesse C.N."/>
            <person name="Kosti I."/>
            <person name="LaButti K."/>
            <person name="Lindquist E.A."/>
            <person name="Lucas S."/>
            <person name="Salamov A.A."/>
            <person name="Bradshaw R.E."/>
            <person name="Ciuffetti L."/>
            <person name="Hamelin R.C."/>
            <person name="Kema G.H.J."/>
            <person name="Lawrence C."/>
            <person name="Scott J.A."/>
            <person name="Spatafora J.W."/>
            <person name="Turgeon B.G."/>
            <person name="de Wit P.J.G.M."/>
            <person name="Zhong S."/>
            <person name="Goodwin S.B."/>
            <person name="Grigoriev I.V."/>
        </authorList>
    </citation>
    <scope>NUCLEOTIDE SEQUENCE [LARGE SCALE GENOMIC DNA]</scope>
    <source>
        <strain evidence="2 3">CIRAD86</strain>
    </source>
</reference>
<dbReference type="AlphaFoldDB" id="M3AAY6"/>
<feature type="chain" id="PRO_5004031244" evidence="1">
    <location>
        <begin position="20"/>
        <end position="293"/>
    </location>
</feature>
<dbReference type="RefSeq" id="XP_007927307.1">
    <property type="nucleotide sequence ID" value="XM_007929116.1"/>
</dbReference>
<dbReference type="EMBL" id="KB446559">
    <property type="protein sequence ID" value="EME81731.1"/>
    <property type="molecule type" value="Genomic_DNA"/>
</dbReference>
<evidence type="ECO:0000256" key="1">
    <source>
        <dbReference type="SAM" id="SignalP"/>
    </source>
</evidence>
<protein>
    <submittedName>
        <fullName evidence="2">Uncharacterized protein</fullName>
    </submittedName>
</protein>
<keyword evidence="1" id="KW-0732">Signal</keyword>
<dbReference type="VEuPathDB" id="FungiDB:MYCFIDRAFT_175314"/>
<evidence type="ECO:0000313" key="2">
    <source>
        <dbReference type="EMBL" id="EME81731.1"/>
    </source>
</evidence>
<accession>M3AAY6</accession>
<gene>
    <name evidence="2" type="ORF">MYCFIDRAFT_175314</name>
</gene>
<proteinExistence type="predicted"/>
<evidence type="ECO:0000313" key="3">
    <source>
        <dbReference type="Proteomes" id="UP000016932"/>
    </source>
</evidence>
<sequence length="293" mass="32090">MEPLAVILMLIELASIALQMREEFLGRAMNDTVVRAHGLDPGHGSADVVQPDAYSGLCDYRMGTPEKACCPAHQAYLRCTGTTLSLRKAAVYGSSTGVPVADSCSDGRQRNLFHTQTKSSHSGDPHISAGRTLASSTIVAVWLDANDAGRRVLKMEEIARLNSLSKVEMESRAVYGLFILCYRHSYNDRIQLLALDRSTAGEKRPIDRGHHIGSIEMYDIVRPLARAQQNGGLVPFRRHCWQSDPSVPNLSNTSAHDDSAALQMNGRDALPPTDKDNQPHLALFGAFLRNALE</sequence>